<proteinExistence type="inferred from homology"/>
<feature type="domain" description="EamA" evidence="7">
    <location>
        <begin position="150"/>
        <end position="286"/>
    </location>
</feature>
<sequence>MIYLKLVLTAVFWGGTFIAGRVVAQHVGAFSAAFFRFAIASVCLFAYMLWKERRLPTVPKRQLGVLFLLGLTGIFAYNFFFLKGLRLIEAGRASVIVANNPIIIALLSAYFFKDRLTPTRLLAIALSVSGAIIVITHGNPLSIAQGGIGKGELYIFGCVASWVAYSLIGKIAMKALSPLLSVTFSVFIGTALLAVPAYWEGGIQAAPTYSLTSWAAIAYLGVFGTVLGFVWYYEGIRQIGPTRAGLFINFVPVSAILLSVIILHEPVTWSLIVGVMFVSSGVYLMNRK</sequence>
<dbReference type="HOGENOM" id="CLU_033863_4_2_0"/>
<name>A0A081BLQ1_9BACT</name>
<feature type="transmembrane region" description="Helical" evidence="6">
    <location>
        <begin position="211"/>
        <end position="232"/>
    </location>
</feature>
<dbReference type="PANTHER" id="PTHR32322">
    <property type="entry name" value="INNER MEMBRANE TRANSPORTER"/>
    <property type="match status" value="1"/>
</dbReference>
<feature type="transmembrane region" description="Helical" evidence="6">
    <location>
        <begin position="179"/>
        <end position="199"/>
    </location>
</feature>
<evidence type="ECO:0000256" key="3">
    <source>
        <dbReference type="ARBA" id="ARBA00022692"/>
    </source>
</evidence>
<feature type="transmembrane region" description="Helical" evidence="6">
    <location>
        <begin position="93"/>
        <end position="112"/>
    </location>
</feature>
<evidence type="ECO:0000259" key="7">
    <source>
        <dbReference type="Pfam" id="PF00892"/>
    </source>
</evidence>
<feature type="domain" description="EamA" evidence="7">
    <location>
        <begin position="3"/>
        <end position="135"/>
    </location>
</feature>
<evidence type="ECO:0000313" key="8">
    <source>
        <dbReference type="EMBL" id="GAK51317.1"/>
    </source>
</evidence>
<evidence type="ECO:0000256" key="4">
    <source>
        <dbReference type="ARBA" id="ARBA00022989"/>
    </source>
</evidence>
<evidence type="ECO:0000256" key="6">
    <source>
        <dbReference type="SAM" id="Phobius"/>
    </source>
</evidence>
<keyword evidence="4 6" id="KW-1133">Transmembrane helix</keyword>
<dbReference type="Pfam" id="PF00892">
    <property type="entry name" value="EamA"/>
    <property type="match status" value="2"/>
</dbReference>
<protein>
    <recommendedName>
        <fullName evidence="7">EamA domain-containing protein</fullName>
    </recommendedName>
</protein>
<keyword evidence="3 6" id="KW-0812">Transmembrane</keyword>
<accession>A0A081BLQ1</accession>
<evidence type="ECO:0000313" key="9">
    <source>
        <dbReference type="Proteomes" id="UP000030700"/>
    </source>
</evidence>
<reference evidence="8" key="1">
    <citation type="journal article" date="2015" name="PeerJ">
        <title>First genomic representation of candidate bacterial phylum KSB3 points to enhanced environmental sensing as a trigger of wastewater bulking.</title>
        <authorList>
            <person name="Sekiguchi Y."/>
            <person name="Ohashi A."/>
            <person name="Parks D.H."/>
            <person name="Yamauchi T."/>
            <person name="Tyson G.W."/>
            <person name="Hugenholtz P."/>
        </authorList>
    </citation>
    <scope>NUCLEOTIDE SEQUENCE [LARGE SCALE GENOMIC DNA]</scope>
</reference>
<evidence type="ECO:0000256" key="5">
    <source>
        <dbReference type="ARBA" id="ARBA00023136"/>
    </source>
</evidence>
<dbReference type="AlphaFoldDB" id="A0A081BLQ1"/>
<dbReference type="GO" id="GO:0016020">
    <property type="term" value="C:membrane"/>
    <property type="evidence" value="ECO:0007669"/>
    <property type="project" value="UniProtKB-SubCell"/>
</dbReference>
<dbReference type="Gene3D" id="1.10.3730.20">
    <property type="match status" value="1"/>
</dbReference>
<dbReference type="Proteomes" id="UP000030700">
    <property type="component" value="Unassembled WGS sequence"/>
</dbReference>
<dbReference type="PANTHER" id="PTHR32322:SF2">
    <property type="entry name" value="EAMA DOMAIN-CONTAINING PROTEIN"/>
    <property type="match status" value="1"/>
</dbReference>
<dbReference type="InterPro" id="IPR037185">
    <property type="entry name" value="EmrE-like"/>
</dbReference>
<dbReference type="InterPro" id="IPR050638">
    <property type="entry name" value="AA-Vitamin_Transporters"/>
</dbReference>
<gene>
    <name evidence="8" type="ORF">U14_02560</name>
</gene>
<evidence type="ECO:0000256" key="1">
    <source>
        <dbReference type="ARBA" id="ARBA00004141"/>
    </source>
</evidence>
<feature type="transmembrane region" description="Helical" evidence="6">
    <location>
        <begin position="62"/>
        <end position="81"/>
    </location>
</feature>
<dbReference type="STRING" id="1499966.U14_02560"/>
<feature type="transmembrane region" description="Helical" evidence="6">
    <location>
        <begin position="153"/>
        <end position="172"/>
    </location>
</feature>
<keyword evidence="9" id="KW-1185">Reference proteome</keyword>
<comment type="subcellular location">
    <subcellularLocation>
        <location evidence="1">Membrane</location>
        <topology evidence="1">Multi-pass membrane protein</topology>
    </subcellularLocation>
</comment>
<feature type="transmembrane region" description="Helical" evidence="6">
    <location>
        <begin position="244"/>
        <end position="263"/>
    </location>
</feature>
<comment type="similarity">
    <text evidence="2">Belongs to the EamA transporter family.</text>
</comment>
<dbReference type="SUPFAM" id="SSF103481">
    <property type="entry name" value="Multidrug resistance efflux transporter EmrE"/>
    <property type="match status" value="2"/>
</dbReference>
<dbReference type="EMBL" id="DF820457">
    <property type="protein sequence ID" value="GAK51317.1"/>
    <property type="molecule type" value="Genomic_DNA"/>
</dbReference>
<feature type="transmembrane region" description="Helical" evidence="6">
    <location>
        <begin position="121"/>
        <end position="141"/>
    </location>
</feature>
<dbReference type="InterPro" id="IPR000620">
    <property type="entry name" value="EamA_dom"/>
</dbReference>
<evidence type="ECO:0000256" key="2">
    <source>
        <dbReference type="ARBA" id="ARBA00007362"/>
    </source>
</evidence>
<feature type="transmembrane region" description="Helical" evidence="6">
    <location>
        <begin position="34"/>
        <end position="50"/>
    </location>
</feature>
<keyword evidence="5 6" id="KW-0472">Membrane</keyword>
<organism evidence="8">
    <name type="scientific">Candidatus Moduliflexus flocculans</name>
    <dbReference type="NCBI Taxonomy" id="1499966"/>
    <lineage>
        <taxon>Bacteria</taxon>
        <taxon>Candidatus Moduliflexota</taxon>
        <taxon>Candidatus Moduliflexia</taxon>
        <taxon>Candidatus Moduliflexales</taxon>
        <taxon>Candidatus Moduliflexaceae</taxon>
    </lineage>
</organism>
<feature type="transmembrane region" description="Helical" evidence="6">
    <location>
        <begin position="269"/>
        <end position="286"/>
    </location>
</feature>